<comment type="caution">
    <text evidence="5">The sequence shown here is derived from an EMBL/GenBank/DDBJ whole genome shotgun (WGS) entry which is preliminary data.</text>
</comment>
<dbReference type="InterPro" id="IPR051016">
    <property type="entry name" value="Diverse_Substrate_AcTransf"/>
</dbReference>
<evidence type="ECO:0000259" key="4">
    <source>
        <dbReference type="PROSITE" id="PS51186"/>
    </source>
</evidence>
<feature type="domain" description="N-acetyltransferase" evidence="4">
    <location>
        <begin position="1"/>
        <end position="98"/>
    </location>
</feature>
<reference evidence="5" key="1">
    <citation type="submission" date="2019-08" db="EMBL/GenBank/DDBJ databases">
        <authorList>
            <person name="Kucharzyk K."/>
            <person name="Murdoch R.W."/>
            <person name="Higgins S."/>
            <person name="Loffler F."/>
        </authorList>
    </citation>
    <scope>NUCLEOTIDE SEQUENCE</scope>
</reference>
<organism evidence="5">
    <name type="scientific">bioreactor metagenome</name>
    <dbReference type="NCBI Taxonomy" id="1076179"/>
    <lineage>
        <taxon>unclassified sequences</taxon>
        <taxon>metagenomes</taxon>
        <taxon>ecological metagenomes</taxon>
    </lineage>
</organism>
<comment type="similarity">
    <text evidence="1">Belongs to the acetyltransferase family.</text>
</comment>
<dbReference type="InterPro" id="IPR016181">
    <property type="entry name" value="Acyl_CoA_acyltransferase"/>
</dbReference>
<evidence type="ECO:0000256" key="3">
    <source>
        <dbReference type="ARBA" id="ARBA00023315"/>
    </source>
</evidence>
<dbReference type="Gene3D" id="3.40.630.30">
    <property type="match status" value="1"/>
</dbReference>
<dbReference type="SUPFAM" id="SSF55729">
    <property type="entry name" value="Acyl-CoA N-acyltransferases (Nat)"/>
    <property type="match status" value="1"/>
</dbReference>
<keyword evidence="3" id="KW-0012">Acyltransferase</keyword>
<keyword evidence="2" id="KW-0808">Transferase</keyword>
<dbReference type="Pfam" id="PF00583">
    <property type="entry name" value="Acetyltransf_1"/>
    <property type="match status" value="1"/>
</dbReference>
<protein>
    <recommendedName>
        <fullName evidence="4">N-acetyltransferase domain-containing protein</fullName>
    </recommendedName>
</protein>
<evidence type="ECO:0000313" key="5">
    <source>
        <dbReference type="EMBL" id="MPM41215.1"/>
    </source>
</evidence>
<dbReference type="InterPro" id="IPR000182">
    <property type="entry name" value="GNAT_dom"/>
</dbReference>
<name>A0A644ZJZ4_9ZZZZ</name>
<sequence>MGFALYFYNFSTFLGHEGLYLEDLFIQPEHRKKGYGKALFEALATIAQNEGCGRFEWWCLDWNSPSIGFYKSLGAKAMDEWTVYRLTRQHIDALAKADAE</sequence>
<dbReference type="AlphaFoldDB" id="A0A644ZJZ4"/>
<dbReference type="PANTHER" id="PTHR10545">
    <property type="entry name" value="DIAMINE N-ACETYLTRANSFERASE"/>
    <property type="match status" value="1"/>
</dbReference>
<accession>A0A644ZJZ4</accession>
<dbReference type="PANTHER" id="PTHR10545:SF29">
    <property type="entry name" value="GH14572P-RELATED"/>
    <property type="match status" value="1"/>
</dbReference>
<dbReference type="PROSITE" id="PS51186">
    <property type="entry name" value="GNAT"/>
    <property type="match status" value="1"/>
</dbReference>
<evidence type="ECO:0000256" key="2">
    <source>
        <dbReference type="ARBA" id="ARBA00022679"/>
    </source>
</evidence>
<gene>
    <name evidence="5" type="ORF">SDC9_87865</name>
</gene>
<dbReference type="EMBL" id="VSSQ01009286">
    <property type="protein sequence ID" value="MPM41215.1"/>
    <property type="molecule type" value="Genomic_DNA"/>
</dbReference>
<dbReference type="GO" id="GO:0008080">
    <property type="term" value="F:N-acetyltransferase activity"/>
    <property type="evidence" value="ECO:0007669"/>
    <property type="project" value="TreeGrafter"/>
</dbReference>
<evidence type="ECO:0000256" key="1">
    <source>
        <dbReference type="ARBA" id="ARBA00008694"/>
    </source>
</evidence>
<proteinExistence type="inferred from homology"/>
<dbReference type="CDD" id="cd04301">
    <property type="entry name" value="NAT_SF"/>
    <property type="match status" value="1"/>
</dbReference>
<dbReference type="FunFam" id="3.40.630.30:FF:000064">
    <property type="entry name" value="GNAT family acetyltransferase"/>
    <property type="match status" value="1"/>
</dbReference>